<feature type="region of interest" description="Disordered" evidence="1">
    <location>
        <begin position="189"/>
        <end position="260"/>
    </location>
</feature>
<dbReference type="AlphaFoldDB" id="A0A4P8XMN5"/>
<evidence type="ECO:0000256" key="2">
    <source>
        <dbReference type="SAM" id="SignalP"/>
    </source>
</evidence>
<dbReference type="Proteomes" id="UP000300879">
    <property type="component" value="Chromosome"/>
</dbReference>
<dbReference type="SUPFAM" id="SSF53474">
    <property type="entry name" value="alpha/beta-Hydrolases"/>
    <property type="match status" value="2"/>
</dbReference>
<evidence type="ECO:0008006" key="5">
    <source>
        <dbReference type="Google" id="ProtNLM"/>
    </source>
</evidence>
<gene>
    <name evidence="3" type="ORF">E6C60_0828</name>
</gene>
<evidence type="ECO:0000256" key="1">
    <source>
        <dbReference type="SAM" id="MobiDB-lite"/>
    </source>
</evidence>
<organism evidence="3 4">
    <name type="scientific">Paenibacillus algicola</name>
    <dbReference type="NCBI Taxonomy" id="2565926"/>
    <lineage>
        <taxon>Bacteria</taxon>
        <taxon>Bacillati</taxon>
        <taxon>Bacillota</taxon>
        <taxon>Bacilli</taxon>
        <taxon>Bacillales</taxon>
        <taxon>Paenibacillaceae</taxon>
        <taxon>Paenibacillus</taxon>
    </lineage>
</organism>
<feature type="chain" id="PRO_5020949380" description="Alpha/beta hydrolase family protein" evidence="2">
    <location>
        <begin position="30"/>
        <end position="401"/>
    </location>
</feature>
<dbReference type="InterPro" id="IPR050228">
    <property type="entry name" value="Carboxylesterase_BioH"/>
</dbReference>
<evidence type="ECO:0000313" key="4">
    <source>
        <dbReference type="Proteomes" id="UP000300879"/>
    </source>
</evidence>
<dbReference type="PROSITE" id="PS51257">
    <property type="entry name" value="PROKAR_LIPOPROTEIN"/>
    <property type="match status" value="1"/>
</dbReference>
<dbReference type="Gene3D" id="3.40.50.1820">
    <property type="entry name" value="alpha/beta hydrolase"/>
    <property type="match status" value="1"/>
</dbReference>
<protein>
    <recommendedName>
        <fullName evidence="5">Alpha/beta hydrolase family protein</fullName>
    </recommendedName>
</protein>
<feature type="compositionally biased region" description="Low complexity" evidence="1">
    <location>
        <begin position="242"/>
        <end position="254"/>
    </location>
</feature>
<feature type="compositionally biased region" description="Polar residues" evidence="1">
    <location>
        <begin position="200"/>
        <end position="217"/>
    </location>
</feature>
<dbReference type="PANTHER" id="PTHR43194:SF5">
    <property type="entry name" value="PIMELOYL-[ACYL-CARRIER PROTEIN] METHYL ESTER ESTERASE"/>
    <property type="match status" value="1"/>
</dbReference>
<dbReference type="OrthoDB" id="256394at2"/>
<reference evidence="3 4" key="1">
    <citation type="submission" date="2019-05" db="EMBL/GenBank/DDBJ databases">
        <authorList>
            <person name="Chen C."/>
        </authorList>
    </citation>
    <scope>NUCLEOTIDE SEQUENCE [LARGE SCALE GENOMIC DNA]</scope>
    <source>
        <strain evidence="3 4">HB172198</strain>
    </source>
</reference>
<feature type="signal peptide" evidence="2">
    <location>
        <begin position="1"/>
        <end position="29"/>
    </location>
</feature>
<name>A0A4P8XMN5_9BACL</name>
<accession>A0A4P8XMN5</accession>
<dbReference type="InterPro" id="IPR029058">
    <property type="entry name" value="AB_hydrolase_fold"/>
</dbReference>
<proteinExistence type="predicted"/>
<evidence type="ECO:0000313" key="3">
    <source>
        <dbReference type="EMBL" id="QCT01549.1"/>
    </source>
</evidence>
<dbReference type="PANTHER" id="PTHR43194">
    <property type="entry name" value="HYDROLASE ALPHA/BETA FOLD FAMILY"/>
    <property type="match status" value="1"/>
</dbReference>
<keyword evidence="4" id="KW-1185">Reference proteome</keyword>
<sequence length="401" mass="42962">MISIKQKRTKRILIGFMSAVMMASSVACSDEVSQAPLTSILNKDMEKAPTMLHNETFFVGGAYNGTQYTGQSMIHRLSLGEPTTPIVMLPGLGLSAYIYTSTPDGRAGWTSDFAAGGYDTYAVDTHNLAVSGLDAAAFGTENQPALSVWGESKIWKTWGFGSKPNEPYADTQYPVEYIEQLYASFSPQISEGKSSGVEGTGTQSSVKGGGASEQQPANGKKEAVTGGQAAEGPAKGGQRPVGTAQGETTEQGGQSSRNADPVEVQNMIALLERTGPAVLMVHSMGGVTGFEVVRQRPELVKALIVIEPVGSPTDQADLKQHFVDVPYLAVYGDYIESRGQTGRYESCMETAKVLNELGGYGEVMTLTELGYKGNTHLMMQDMNKSDIAKLIMEWIQSHVKV</sequence>
<keyword evidence="2" id="KW-0732">Signal</keyword>
<dbReference type="EMBL" id="CP040396">
    <property type="protein sequence ID" value="QCT01549.1"/>
    <property type="molecule type" value="Genomic_DNA"/>
</dbReference>
<dbReference type="KEGG" id="palo:E6C60_0828"/>